<evidence type="ECO:0000256" key="1">
    <source>
        <dbReference type="SAM" id="MobiDB-lite"/>
    </source>
</evidence>
<proteinExistence type="predicted"/>
<feature type="region of interest" description="Disordered" evidence="1">
    <location>
        <begin position="576"/>
        <end position="599"/>
    </location>
</feature>
<comment type="caution">
    <text evidence="2">The sequence shown here is derived from an EMBL/GenBank/DDBJ whole genome shotgun (WGS) entry which is preliminary data.</text>
</comment>
<dbReference type="AlphaFoldDB" id="A0AAW0B535"/>
<name>A0AAW0B535_9AGAR</name>
<accession>A0AAW0B535</accession>
<keyword evidence="3" id="KW-1185">Reference proteome</keyword>
<evidence type="ECO:0000313" key="2">
    <source>
        <dbReference type="EMBL" id="KAK7020715.1"/>
    </source>
</evidence>
<feature type="compositionally biased region" description="Low complexity" evidence="1">
    <location>
        <begin position="197"/>
        <end position="206"/>
    </location>
</feature>
<feature type="region of interest" description="Disordered" evidence="1">
    <location>
        <begin position="182"/>
        <end position="223"/>
    </location>
</feature>
<reference evidence="2 3" key="1">
    <citation type="submission" date="2024-01" db="EMBL/GenBank/DDBJ databases">
        <title>A draft genome for a cacao thread blight-causing isolate of Paramarasmius palmivorus.</title>
        <authorList>
            <person name="Baruah I.K."/>
            <person name="Bukari Y."/>
            <person name="Amoako-Attah I."/>
            <person name="Meinhardt L.W."/>
            <person name="Bailey B.A."/>
            <person name="Cohen S.P."/>
        </authorList>
    </citation>
    <scope>NUCLEOTIDE SEQUENCE [LARGE SCALE GENOMIC DNA]</scope>
    <source>
        <strain evidence="2 3">GH-12</strain>
    </source>
</reference>
<dbReference type="EMBL" id="JAYKXP010000181">
    <property type="protein sequence ID" value="KAK7020715.1"/>
    <property type="molecule type" value="Genomic_DNA"/>
</dbReference>
<protein>
    <submittedName>
        <fullName evidence="2">Uncharacterized protein</fullName>
    </submittedName>
</protein>
<organism evidence="2 3">
    <name type="scientific">Paramarasmius palmivorus</name>
    <dbReference type="NCBI Taxonomy" id="297713"/>
    <lineage>
        <taxon>Eukaryota</taxon>
        <taxon>Fungi</taxon>
        <taxon>Dikarya</taxon>
        <taxon>Basidiomycota</taxon>
        <taxon>Agaricomycotina</taxon>
        <taxon>Agaricomycetes</taxon>
        <taxon>Agaricomycetidae</taxon>
        <taxon>Agaricales</taxon>
        <taxon>Marasmiineae</taxon>
        <taxon>Marasmiaceae</taxon>
        <taxon>Paramarasmius</taxon>
    </lineage>
</organism>
<gene>
    <name evidence="2" type="ORF">VNI00_017615</name>
</gene>
<sequence length="872" mass="100170">MNHVDTTPYRFWAYPRGPPTIPTVIPSPLKETLETASQDLRQLAKQTSELTYNTRRSSDAAYKPWRDRWLTTFRGNESLIQQVVTWLAWASKCHEQELSKDVPVNDMVDLAISVFLLVEDGRRAEALEDLAMWQNHILSRRPFKQRSPLLEVASNIGALDSEDEDTTEDWEWQYLLWDSSGYSDSDDDSTDSHGSYDSDYLPGSPTDSDDDFEPDFDDSMDFVTDNTQDERSLAAIEVPTTEGGQEVPSRFRPRRHLQSWDLTFRNDATYETYLTQCQHWETSLRTVIYRKPVVPEGEKEEDLFSPSFQEAQSLLANTIQAIKKVPPAQYRTGSFSWAQKNSGLAQMLSRVVNPSFQFEEGSLNVPIFIRLHAFAETLAGVIDRWTPKEWSDEAVESLGEEQYQRVPSGGSHELTSLLGALCRFPDIIPRSSNPAFVYFALSENNFKTDWYRWLSWGLNSHGYIVQHVKPKQVYRMFVQEIRNLRSTVDPESGSSLYVLHDIPAPLRSILDHTIEYRRARARFRKHIREQCRATRWRNPVPCSTCGSLTDETRKCRREVIMPLNRDPNIRERYEHAGVSNAPKDKRMKPRQGGGRKNPTTIYTTEELGLSCLEPHEETLKECKQQVFYIREYEGGPLVDFVAFGVFAPEVLEEIASTIDLESGVKSVRRGSGKDRWNSGSMRCFGARVASGGRKADEYVYYAGIEADTVEEMEILFKHAKSSMYQLEVTKLLHPDLFEELRNTGKVCERVGEYGVNLFTCEGYTAPLHDDKDACRSICSQIRWDADASISEFGFCQLEYKYYIRTRANMLWSFDARKLHGTVLPSEDTLQVMRLRGGVSSGQHDSIRKKDAARAARRQAIRDNYHVRRRIYG</sequence>
<evidence type="ECO:0000313" key="3">
    <source>
        <dbReference type="Proteomes" id="UP001383192"/>
    </source>
</evidence>
<dbReference type="Proteomes" id="UP001383192">
    <property type="component" value="Unassembled WGS sequence"/>
</dbReference>
<feature type="compositionally biased region" description="Acidic residues" evidence="1">
    <location>
        <begin position="207"/>
        <end position="220"/>
    </location>
</feature>